<evidence type="ECO:0000313" key="1">
    <source>
        <dbReference type="EMBL" id="MPM16209.1"/>
    </source>
</evidence>
<reference evidence="1" key="1">
    <citation type="submission" date="2019-08" db="EMBL/GenBank/DDBJ databases">
        <authorList>
            <person name="Kucharzyk K."/>
            <person name="Murdoch R.W."/>
            <person name="Higgins S."/>
            <person name="Loffler F."/>
        </authorList>
    </citation>
    <scope>NUCLEOTIDE SEQUENCE</scope>
</reference>
<name>A0A644XJD7_9ZZZZ</name>
<comment type="caution">
    <text evidence="1">The sequence shown here is derived from an EMBL/GenBank/DDBJ whole genome shotgun (WGS) entry which is preliminary data.</text>
</comment>
<dbReference type="EMBL" id="VSSQ01002571">
    <property type="protein sequence ID" value="MPM16209.1"/>
    <property type="molecule type" value="Genomic_DNA"/>
</dbReference>
<proteinExistence type="predicted"/>
<sequence length="58" mass="6515">MSLMKKSNLLSRTDNKHNKTETFSYYNLNRLTSAAGKTITYAANGNITRIQDVGDYAL</sequence>
<accession>A0A644XJD7</accession>
<protein>
    <submittedName>
        <fullName evidence="1">Uncharacterized protein</fullName>
    </submittedName>
</protein>
<dbReference type="AlphaFoldDB" id="A0A644XJD7"/>
<organism evidence="1">
    <name type="scientific">bioreactor metagenome</name>
    <dbReference type="NCBI Taxonomy" id="1076179"/>
    <lineage>
        <taxon>unclassified sequences</taxon>
        <taxon>metagenomes</taxon>
        <taxon>ecological metagenomes</taxon>
    </lineage>
</organism>
<gene>
    <name evidence="1" type="ORF">SDC9_62585</name>
</gene>